<sequence>MNHPDDMNDACELAKTVLSCEDALFDHLGSISLVKYINQPVSFMKAQTQEGETCYANVAATVVHLATKRIIGREDGYPHFKTLRKSIIEQFGNFKFEDAIKAIALKRRPVVATFRLTDAEWKTFNYLYSENPTGILTKSEIDITKRHRSEECQLIGHAFVFCSYNSYGCRFMNSWGHEWGDMGFFRVQRADILNIKFIDVYKSYLTQKEKEYYKRYGREEVEKLMTTLNFLQKAEYECRSCKRKSIVNKFTGTLSEAACPKCKTKFRTDDKGNIIAMDKYFTSLASTNLQ</sequence>
<dbReference type="Gene3D" id="3.90.70.10">
    <property type="entry name" value="Cysteine proteinases"/>
    <property type="match status" value="1"/>
</dbReference>
<dbReference type="OrthoDB" id="5986014at2759"/>
<dbReference type="InterPro" id="IPR038765">
    <property type="entry name" value="Papain-like_cys_pep_sf"/>
</dbReference>
<dbReference type="GO" id="GO:0006508">
    <property type="term" value="P:proteolysis"/>
    <property type="evidence" value="ECO:0007669"/>
    <property type="project" value="InterPro"/>
</dbReference>
<evidence type="ECO:0000259" key="1">
    <source>
        <dbReference type="Pfam" id="PF00112"/>
    </source>
</evidence>
<dbReference type="EMBL" id="CACVKT020003257">
    <property type="protein sequence ID" value="CAC5382738.1"/>
    <property type="molecule type" value="Genomic_DNA"/>
</dbReference>
<evidence type="ECO:0000313" key="3">
    <source>
        <dbReference type="Proteomes" id="UP000507470"/>
    </source>
</evidence>
<protein>
    <recommendedName>
        <fullName evidence="1">Peptidase C1A papain C-terminal domain-containing protein</fullName>
    </recommendedName>
</protein>
<name>A0A6J8BFK2_MYTCO</name>
<evidence type="ECO:0000313" key="2">
    <source>
        <dbReference type="EMBL" id="CAC5382738.1"/>
    </source>
</evidence>
<proteinExistence type="predicted"/>
<gene>
    <name evidence="2" type="ORF">MCOR_18534</name>
</gene>
<dbReference type="GO" id="GO:0008234">
    <property type="term" value="F:cysteine-type peptidase activity"/>
    <property type="evidence" value="ECO:0007669"/>
    <property type="project" value="InterPro"/>
</dbReference>
<keyword evidence="3" id="KW-1185">Reference proteome</keyword>
<dbReference type="AlphaFoldDB" id="A0A6J8BFK2"/>
<dbReference type="Proteomes" id="UP000507470">
    <property type="component" value="Unassembled WGS sequence"/>
</dbReference>
<dbReference type="InterPro" id="IPR000668">
    <property type="entry name" value="Peptidase_C1A_C"/>
</dbReference>
<dbReference type="SUPFAM" id="SSF54001">
    <property type="entry name" value="Cysteine proteinases"/>
    <property type="match status" value="1"/>
</dbReference>
<reference evidence="2 3" key="1">
    <citation type="submission" date="2020-06" db="EMBL/GenBank/DDBJ databases">
        <authorList>
            <person name="Li R."/>
            <person name="Bekaert M."/>
        </authorList>
    </citation>
    <scope>NUCLEOTIDE SEQUENCE [LARGE SCALE GENOMIC DNA]</scope>
    <source>
        <strain evidence="3">wild</strain>
    </source>
</reference>
<dbReference type="Pfam" id="PF00112">
    <property type="entry name" value="Peptidase_C1"/>
    <property type="match status" value="1"/>
</dbReference>
<organism evidence="2 3">
    <name type="scientific">Mytilus coruscus</name>
    <name type="common">Sea mussel</name>
    <dbReference type="NCBI Taxonomy" id="42192"/>
    <lineage>
        <taxon>Eukaryota</taxon>
        <taxon>Metazoa</taxon>
        <taxon>Spiralia</taxon>
        <taxon>Lophotrochozoa</taxon>
        <taxon>Mollusca</taxon>
        <taxon>Bivalvia</taxon>
        <taxon>Autobranchia</taxon>
        <taxon>Pteriomorphia</taxon>
        <taxon>Mytilida</taxon>
        <taxon>Mytiloidea</taxon>
        <taxon>Mytilidae</taxon>
        <taxon>Mytilinae</taxon>
        <taxon>Mytilus</taxon>
    </lineage>
</organism>
<feature type="domain" description="Peptidase C1A papain C-terminal" evidence="1">
    <location>
        <begin position="89"/>
        <end position="191"/>
    </location>
</feature>
<accession>A0A6J8BFK2</accession>